<dbReference type="HOGENOM" id="CLU_1640665_0_0_7"/>
<proteinExistence type="predicted"/>
<protein>
    <submittedName>
        <fullName evidence="1">Uncharacterized protein</fullName>
    </submittedName>
</protein>
<dbReference type="AlphaFoldDB" id="A0A0H3PAZ5"/>
<dbReference type="InterPro" id="IPR012332">
    <property type="entry name" value="Autotransporter_pectin_lyase_C"/>
</dbReference>
<name>A0A0H3PAZ5_CAMJJ</name>
<sequence>MLKPKKMIFFIKWAKESLLSKVKVWIQDLEWVRTKVSLEGEGLSFGEIYMNGRTLDLSGLTLNFDQIKTNSNNVFITSSQSGTHLNLENKQDYLYHGNIFSDEAVTMSANTDKALIFDGNIYNKEGVFRTENAKLNFQGHARIHAYVSKEQAKKLQEHGLSALTKPVSFTQEDWVFVLKELNLEKKRVLFRA</sequence>
<dbReference type="Proteomes" id="UP000000646">
    <property type="component" value="Chromosome"/>
</dbReference>
<dbReference type="Gene3D" id="2.160.20.20">
    <property type="match status" value="1"/>
</dbReference>
<dbReference type="KEGG" id="cjj:CJJ81176_0244"/>
<accession>A0A0H3PAZ5</accession>
<organism evidence="1 2">
    <name type="scientific">Campylobacter jejuni subsp. jejuni serotype O:23/36 (strain 81-176)</name>
    <dbReference type="NCBI Taxonomy" id="354242"/>
    <lineage>
        <taxon>Bacteria</taxon>
        <taxon>Pseudomonadati</taxon>
        <taxon>Campylobacterota</taxon>
        <taxon>Epsilonproteobacteria</taxon>
        <taxon>Campylobacterales</taxon>
        <taxon>Campylobacteraceae</taxon>
        <taxon>Campylobacter</taxon>
    </lineage>
</organism>
<gene>
    <name evidence="1" type="ordered locus">CJJ81176_0244</name>
</gene>
<evidence type="ECO:0000313" key="1">
    <source>
        <dbReference type="EMBL" id="EAQ73039.1"/>
    </source>
</evidence>
<evidence type="ECO:0000313" key="2">
    <source>
        <dbReference type="Proteomes" id="UP000000646"/>
    </source>
</evidence>
<reference evidence="2" key="1">
    <citation type="submission" date="2006-12" db="EMBL/GenBank/DDBJ databases">
        <authorList>
            <person name="Fouts D.E."/>
            <person name="Nelson K.E."/>
            <person name="Sebastian Y."/>
        </authorList>
    </citation>
    <scope>NUCLEOTIDE SEQUENCE [LARGE SCALE GENOMIC DNA]</scope>
    <source>
        <strain evidence="2">81-176</strain>
    </source>
</reference>
<dbReference type="EMBL" id="CP000538">
    <property type="protein sequence ID" value="EAQ73039.1"/>
    <property type="molecule type" value="Genomic_DNA"/>
</dbReference>